<protein>
    <recommendedName>
        <fullName evidence="1">Roadblock/LAMTOR2 domain-containing protein</fullName>
    </recommendedName>
</protein>
<dbReference type="PANTHER" id="PTHR36222">
    <property type="entry name" value="SERINE PROTEASE INHIBITOR RV3364C"/>
    <property type="match status" value="1"/>
</dbReference>
<evidence type="ECO:0000313" key="3">
    <source>
        <dbReference type="Proteomes" id="UP000053859"/>
    </source>
</evidence>
<gene>
    <name evidence="2" type="ORF">SAZU_2083</name>
</gene>
<dbReference type="SMART" id="SM00960">
    <property type="entry name" value="Robl_LC7"/>
    <property type="match status" value="1"/>
</dbReference>
<organism evidence="2 3">
    <name type="scientific">Streptomyces azureus</name>
    <dbReference type="NCBI Taxonomy" id="146537"/>
    <lineage>
        <taxon>Bacteria</taxon>
        <taxon>Bacillati</taxon>
        <taxon>Actinomycetota</taxon>
        <taxon>Actinomycetes</taxon>
        <taxon>Kitasatosporales</taxon>
        <taxon>Streptomycetaceae</taxon>
        <taxon>Streptomyces</taxon>
    </lineage>
</organism>
<dbReference type="RefSeq" id="WP_059416630.1">
    <property type="nucleotide sequence ID" value="NZ_DF968232.1"/>
</dbReference>
<dbReference type="PATRIC" id="fig|146537.3.peg.2192"/>
<dbReference type="Proteomes" id="UP000053859">
    <property type="component" value="Unassembled WGS sequence"/>
</dbReference>
<dbReference type="PANTHER" id="PTHR36222:SF1">
    <property type="entry name" value="SERINE PROTEASE INHIBITOR RV3364C"/>
    <property type="match status" value="1"/>
</dbReference>
<name>A0A0K8PHI6_STRAJ</name>
<dbReference type="InterPro" id="IPR004942">
    <property type="entry name" value="Roadblock/LAMTOR2_dom"/>
</dbReference>
<feature type="domain" description="Roadblock/LAMTOR2" evidence="1">
    <location>
        <begin position="10"/>
        <end position="102"/>
    </location>
</feature>
<dbReference type="EMBL" id="DF968232">
    <property type="protein sequence ID" value="GAP47346.1"/>
    <property type="molecule type" value="Genomic_DNA"/>
</dbReference>
<accession>A0A0K8PHI6</accession>
<dbReference type="AlphaFoldDB" id="A0A0K8PHI6"/>
<evidence type="ECO:0000259" key="1">
    <source>
        <dbReference type="SMART" id="SM00960"/>
    </source>
</evidence>
<dbReference type="InterPro" id="IPR053141">
    <property type="entry name" value="Mycobact_SerProt_Inhib_Rv3364c"/>
</dbReference>
<sequence>MTSRATGDTAWVLEPVLEVPHVVAVVLLTRDGLVTGYTDALSQPSAERVAAITSTVQGACRTAAAAFADTDRADIRQVVIESDHGYVLIVPTDHGTCVAAYGDPEVRLDLLAHRVHSQVARLGEKAMAAGPRAADGDTPA</sequence>
<dbReference type="SUPFAM" id="SSF103196">
    <property type="entry name" value="Roadblock/LC7 domain"/>
    <property type="match status" value="1"/>
</dbReference>
<dbReference type="Gene3D" id="3.30.450.30">
    <property type="entry name" value="Dynein light chain 2a, cytoplasmic"/>
    <property type="match status" value="1"/>
</dbReference>
<dbReference type="Pfam" id="PF03259">
    <property type="entry name" value="Robl_LC7"/>
    <property type="match status" value="1"/>
</dbReference>
<keyword evidence="3" id="KW-1185">Reference proteome</keyword>
<proteinExistence type="predicted"/>
<reference evidence="2" key="1">
    <citation type="journal article" date="2015" name="Genome Announc.">
        <title>Draft Genome Sequence of Thiostrepton-Producing Streptomyces azureus ATCC 14921.</title>
        <authorList>
            <person name="Sakihara K."/>
            <person name="Maeda J."/>
            <person name="Tashiro K."/>
            <person name="Fujino Y."/>
            <person name="Kuhara S."/>
            <person name="Ohshima T."/>
            <person name="Ogata S."/>
            <person name="Doi K."/>
        </authorList>
    </citation>
    <scope>NUCLEOTIDE SEQUENCE [LARGE SCALE GENOMIC DNA]</scope>
    <source>
        <strain evidence="2">ATCC14921</strain>
    </source>
</reference>
<dbReference type="OrthoDB" id="4568655at2"/>
<evidence type="ECO:0000313" key="2">
    <source>
        <dbReference type="EMBL" id="GAP47346.1"/>
    </source>
</evidence>